<protein>
    <submittedName>
        <fullName evidence="1">Uncharacterized protein</fullName>
    </submittedName>
</protein>
<proteinExistence type="predicted"/>
<organism evidence="1 2">
    <name type="scientific">Brachionus plicatilis</name>
    <name type="common">Marine rotifer</name>
    <name type="synonym">Brachionus muelleri</name>
    <dbReference type="NCBI Taxonomy" id="10195"/>
    <lineage>
        <taxon>Eukaryota</taxon>
        <taxon>Metazoa</taxon>
        <taxon>Spiralia</taxon>
        <taxon>Gnathifera</taxon>
        <taxon>Rotifera</taxon>
        <taxon>Eurotatoria</taxon>
        <taxon>Monogononta</taxon>
        <taxon>Pseudotrocha</taxon>
        <taxon>Ploima</taxon>
        <taxon>Brachionidae</taxon>
        <taxon>Brachionus</taxon>
    </lineage>
</organism>
<dbReference type="Proteomes" id="UP000276133">
    <property type="component" value="Unassembled WGS sequence"/>
</dbReference>
<reference evidence="1 2" key="1">
    <citation type="journal article" date="2018" name="Sci. Rep.">
        <title>Genomic signatures of local adaptation to the degree of environmental predictability in rotifers.</title>
        <authorList>
            <person name="Franch-Gras L."/>
            <person name="Hahn C."/>
            <person name="Garcia-Roger E.M."/>
            <person name="Carmona M.J."/>
            <person name="Serra M."/>
            <person name="Gomez A."/>
        </authorList>
    </citation>
    <scope>NUCLEOTIDE SEQUENCE [LARGE SCALE GENOMIC DNA]</scope>
    <source>
        <strain evidence="1">HYR1</strain>
    </source>
</reference>
<comment type="caution">
    <text evidence="1">The sequence shown here is derived from an EMBL/GenBank/DDBJ whole genome shotgun (WGS) entry which is preliminary data.</text>
</comment>
<keyword evidence="2" id="KW-1185">Reference proteome</keyword>
<accession>A0A3M7RQY5</accession>
<evidence type="ECO:0000313" key="1">
    <source>
        <dbReference type="EMBL" id="RNA25976.1"/>
    </source>
</evidence>
<evidence type="ECO:0000313" key="2">
    <source>
        <dbReference type="Proteomes" id="UP000276133"/>
    </source>
</evidence>
<gene>
    <name evidence="1" type="ORF">BpHYR1_040736</name>
</gene>
<dbReference type="AlphaFoldDB" id="A0A3M7RQY5"/>
<name>A0A3M7RQY5_BRAPC</name>
<dbReference type="EMBL" id="REGN01002822">
    <property type="protein sequence ID" value="RNA25976.1"/>
    <property type="molecule type" value="Genomic_DNA"/>
</dbReference>
<sequence>MQNLKLRKNSAKYSAILCTLHTIKKYSNQVCTYFAEIDNKIYHLKKKIISEHNDNLIFLWNFLNLIK</sequence>